<dbReference type="EMBL" id="CP016279">
    <property type="protein sequence ID" value="ANP52276.1"/>
    <property type="molecule type" value="Genomic_DNA"/>
</dbReference>
<dbReference type="InterPro" id="IPR009057">
    <property type="entry name" value="Homeodomain-like_sf"/>
</dbReference>
<gene>
    <name evidence="6" type="ORF">AVL59_24435</name>
</gene>
<evidence type="ECO:0000313" key="6">
    <source>
        <dbReference type="EMBL" id="ANP52276.1"/>
    </source>
</evidence>
<accession>A0A1B1B0B9</accession>
<dbReference type="InterPro" id="IPR049445">
    <property type="entry name" value="TetR_SbtR-like_C"/>
</dbReference>
<protein>
    <recommendedName>
        <fullName evidence="5">HTH tetR-type domain-containing protein</fullName>
    </recommendedName>
</protein>
<dbReference type="STRING" id="68214.AVL59_24435"/>
<dbReference type="PRINTS" id="PR00455">
    <property type="entry name" value="HTHTETR"/>
</dbReference>
<dbReference type="Gene3D" id="1.10.357.10">
    <property type="entry name" value="Tetracycline Repressor, domain 2"/>
    <property type="match status" value="1"/>
</dbReference>
<evidence type="ECO:0000256" key="1">
    <source>
        <dbReference type="ARBA" id="ARBA00023015"/>
    </source>
</evidence>
<dbReference type="InterPro" id="IPR036271">
    <property type="entry name" value="Tet_transcr_reg_TetR-rel_C_sf"/>
</dbReference>
<dbReference type="GO" id="GO:0000976">
    <property type="term" value="F:transcription cis-regulatory region binding"/>
    <property type="evidence" value="ECO:0007669"/>
    <property type="project" value="TreeGrafter"/>
</dbReference>
<dbReference type="Pfam" id="PF00440">
    <property type="entry name" value="TetR_N"/>
    <property type="match status" value="1"/>
</dbReference>
<evidence type="ECO:0000256" key="4">
    <source>
        <dbReference type="PROSITE-ProRule" id="PRU00335"/>
    </source>
</evidence>
<dbReference type="KEGG" id="sgs:AVL59_24435"/>
<dbReference type="AlphaFoldDB" id="A0A1B1B0B9"/>
<dbReference type="Pfam" id="PF21597">
    <property type="entry name" value="TetR_C_43"/>
    <property type="match status" value="1"/>
</dbReference>
<name>A0A1B1B0B9_9ACTN</name>
<sequence>MTAVTASTPPGKSLRPRLRADAARNRAQVLAAARTAFRELGTAAPLDEIARRAGVNIATLYRRFPDRDALIAQVVLDGFAVVLDAARTAAQTARTDPLGALETFMLSLVDNRETLVLPLIGGPVTNDPQARDLQRQIAAALEEVLSAARARGAVRPDVAAVDLITTAALVCRPLPHLPQQQAATLVTRHVGIFLDGLRPNTTRQLPTAPTHEEVAVHLAPGPPEEAPPSAASDR</sequence>
<feature type="domain" description="HTH tetR-type" evidence="5">
    <location>
        <begin position="23"/>
        <end position="82"/>
    </location>
</feature>
<dbReference type="PANTHER" id="PTHR30055:SF234">
    <property type="entry name" value="HTH-TYPE TRANSCRIPTIONAL REGULATOR BETI"/>
    <property type="match status" value="1"/>
</dbReference>
<dbReference type="Proteomes" id="UP000092659">
    <property type="component" value="Chromosome"/>
</dbReference>
<keyword evidence="3" id="KW-0804">Transcription</keyword>
<proteinExistence type="predicted"/>
<keyword evidence="1" id="KW-0805">Transcription regulation</keyword>
<dbReference type="PANTHER" id="PTHR30055">
    <property type="entry name" value="HTH-TYPE TRANSCRIPTIONAL REGULATOR RUTR"/>
    <property type="match status" value="1"/>
</dbReference>
<evidence type="ECO:0000259" key="5">
    <source>
        <dbReference type="PROSITE" id="PS50977"/>
    </source>
</evidence>
<evidence type="ECO:0000256" key="3">
    <source>
        <dbReference type="ARBA" id="ARBA00023163"/>
    </source>
</evidence>
<evidence type="ECO:0000313" key="7">
    <source>
        <dbReference type="Proteomes" id="UP000092659"/>
    </source>
</evidence>
<keyword evidence="2 4" id="KW-0238">DNA-binding</keyword>
<dbReference type="InterPro" id="IPR050109">
    <property type="entry name" value="HTH-type_TetR-like_transc_reg"/>
</dbReference>
<dbReference type="SUPFAM" id="SSF46689">
    <property type="entry name" value="Homeodomain-like"/>
    <property type="match status" value="1"/>
</dbReference>
<reference evidence="6 7" key="1">
    <citation type="submission" date="2016-06" db="EMBL/GenBank/DDBJ databases">
        <title>Complete genome sequence of Streptomyces griseochromogenes ATCC 14511, the Blasticidin S producer.</title>
        <authorList>
            <person name="Wu L."/>
        </authorList>
    </citation>
    <scope>NUCLEOTIDE SEQUENCE [LARGE SCALE GENOMIC DNA]</scope>
    <source>
        <strain evidence="6 7">ATCC 14511</strain>
    </source>
</reference>
<dbReference type="SUPFAM" id="SSF48498">
    <property type="entry name" value="Tetracyclin repressor-like, C-terminal domain"/>
    <property type="match status" value="1"/>
</dbReference>
<evidence type="ECO:0000256" key="2">
    <source>
        <dbReference type="ARBA" id="ARBA00023125"/>
    </source>
</evidence>
<organism evidence="6 7">
    <name type="scientific">Streptomyces griseochromogenes</name>
    <dbReference type="NCBI Taxonomy" id="68214"/>
    <lineage>
        <taxon>Bacteria</taxon>
        <taxon>Bacillati</taxon>
        <taxon>Actinomycetota</taxon>
        <taxon>Actinomycetes</taxon>
        <taxon>Kitasatosporales</taxon>
        <taxon>Streptomycetaceae</taxon>
        <taxon>Streptomyces</taxon>
    </lineage>
</organism>
<feature type="DNA-binding region" description="H-T-H motif" evidence="4">
    <location>
        <begin position="45"/>
        <end position="64"/>
    </location>
</feature>
<dbReference type="InterPro" id="IPR001647">
    <property type="entry name" value="HTH_TetR"/>
</dbReference>
<dbReference type="PROSITE" id="PS50977">
    <property type="entry name" value="HTH_TETR_2"/>
    <property type="match status" value="1"/>
</dbReference>
<dbReference type="GO" id="GO:0003700">
    <property type="term" value="F:DNA-binding transcription factor activity"/>
    <property type="evidence" value="ECO:0007669"/>
    <property type="project" value="TreeGrafter"/>
</dbReference>